<name>A0A812JUK5_9DINO</name>
<evidence type="ECO:0000259" key="1">
    <source>
        <dbReference type="PROSITE" id="PS51462"/>
    </source>
</evidence>
<sequence>MEAAARVQDCSPPRKVNGQAIVLRESETEGYEVLLQLRSRAMKAMPGYLGALGGCRDSTDKDSRETAKREVHEECGLQQSSILMEPTKFAEGAKCDWFVMMVRRDAKFQKAKSRAECGDVTTVLALLPPSAQKADCYGHAWVPTEHLSQIDEEQPLMGGLVDRIRRAVLKLQAPDPSHPEDPPADLPCDDLDAVDVPPEATEPVVEIAAAS</sequence>
<dbReference type="Gene3D" id="3.90.79.10">
    <property type="entry name" value="Nucleoside Triphosphate Pyrophosphohydrolase"/>
    <property type="match status" value="1"/>
</dbReference>
<feature type="domain" description="Nudix hydrolase" evidence="1">
    <location>
        <begin position="13"/>
        <end position="174"/>
    </location>
</feature>
<dbReference type="AlphaFoldDB" id="A0A812JUK5"/>
<reference evidence="2" key="1">
    <citation type="submission" date="2021-02" db="EMBL/GenBank/DDBJ databases">
        <authorList>
            <person name="Dougan E. K."/>
            <person name="Rhodes N."/>
            <person name="Thang M."/>
            <person name="Chan C."/>
        </authorList>
    </citation>
    <scope>NUCLEOTIDE SEQUENCE</scope>
</reference>
<evidence type="ECO:0000313" key="3">
    <source>
        <dbReference type="Proteomes" id="UP000601435"/>
    </source>
</evidence>
<protein>
    <recommendedName>
        <fullName evidence="1">Nudix hydrolase domain-containing protein</fullName>
    </recommendedName>
</protein>
<dbReference type="InterPro" id="IPR015797">
    <property type="entry name" value="NUDIX_hydrolase-like_dom_sf"/>
</dbReference>
<dbReference type="Proteomes" id="UP000601435">
    <property type="component" value="Unassembled WGS sequence"/>
</dbReference>
<comment type="caution">
    <text evidence="2">The sequence shown here is derived from an EMBL/GenBank/DDBJ whole genome shotgun (WGS) entry which is preliminary data.</text>
</comment>
<dbReference type="PROSITE" id="PS51462">
    <property type="entry name" value="NUDIX"/>
    <property type="match status" value="1"/>
</dbReference>
<evidence type="ECO:0000313" key="2">
    <source>
        <dbReference type="EMBL" id="CAE7214616.1"/>
    </source>
</evidence>
<proteinExistence type="predicted"/>
<organism evidence="2 3">
    <name type="scientific">Symbiodinium necroappetens</name>
    <dbReference type="NCBI Taxonomy" id="1628268"/>
    <lineage>
        <taxon>Eukaryota</taxon>
        <taxon>Sar</taxon>
        <taxon>Alveolata</taxon>
        <taxon>Dinophyceae</taxon>
        <taxon>Suessiales</taxon>
        <taxon>Symbiodiniaceae</taxon>
        <taxon>Symbiodinium</taxon>
    </lineage>
</organism>
<keyword evidence="3" id="KW-1185">Reference proteome</keyword>
<dbReference type="OrthoDB" id="206213at2759"/>
<dbReference type="EMBL" id="CAJNJA010006725">
    <property type="protein sequence ID" value="CAE7214616.1"/>
    <property type="molecule type" value="Genomic_DNA"/>
</dbReference>
<dbReference type="SUPFAM" id="SSF55811">
    <property type="entry name" value="Nudix"/>
    <property type="match status" value="1"/>
</dbReference>
<dbReference type="InterPro" id="IPR000086">
    <property type="entry name" value="NUDIX_hydrolase_dom"/>
</dbReference>
<gene>
    <name evidence="2" type="ORF">SNEC2469_LOCUS2393</name>
</gene>
<accession>A0A812JUK5</accession>